<feature type="domain" description="Aconitase/3-isopropylmalate dehydratase large subunit alpha/beta/alpha" evidence="15">
    <location>
        <begin position="10"/>
        <end position="458"/>
    </location>
</feature>
<evidence type="ECO:0000256" key="11">
    <source>
        <dbReference type="ARBA" id="ARBA00023004"/>
    </source>
</evidence>
<dbReference type="InterPro" id="IPR018136">
    <property type="entry name" value="Aconitase_4Fe-4S_BS"/>
</dbReference>
<dbReference type="InterPro" id="IPR015931">
    <property type="entry name" value="Acnase/IPM_dHydase_lsu_aba_1/3"/>
</dbReference>
<evidence type="ECO:0000256" key="2">
    <source>
        <dbReference type="ARBA" id="ARBA00001966"/>
    </source>
</evidence>
<keyword evidence="8" id="KW-0004">4Fe-4S</keyword>
<dbReference type="SUPFAM" id="SSF53732">
    <property type="entry name" value="Aconitase iron-sulfur domain"/>
    <property type="match status" value="1"/>
</dbReference>
<dbReference type="PRINTS" id="PR00415">
    <property type="entry name" value="ACONITASE"/>
</dbReference>
<dbReference type="PANTHER" id="PTHR43822:SF9">
    <property type="entry name" value="3-ISOPROPYLMALATE DEHYDRATASE"/>
    <property type="match status" value="1"/>
</dbReference>
<evidence type="ECO:0000256" key="5">
    <source>
        <dbReference type="ARBA" id="ARBA00011271"/>
    </source>
</evidence>
<keyword evidence="12" id="KW-0411">Iron-sulfur</keyword>
<dbReference type="RefSeq" id="WP_071021026.1">
    <property type="nucleotide sequence ID" value="NZ_CP017755.1"/>
</dbReference>
<evidence type="ECO:0000313" key="16">
    <source>
        <dbReference type="EMBL" id="AOZ09136.1"/>
    </source>
</evidence>
<evidence type="ECO:0000256" key="4">
    <source>
        <dbReference type="ARBA" id="ARBA00004729"/>
    </source>
</evidence>
<dbReference type="EC" id="4.2.1.33" evidence="6"/>
<dbReference type="InterPro" id="IPR050067">
    <property type="entry name" value="IPM_dehydratase_rel_enz"/>
</dbReference>
<keyword evidence="9" id="KW-0028">Amino-acid biosynthesis</keyword>
<evidence type="ECO:0000256" key="14">
    <source>
        <dbReference type="ARBA" id="ARBA00023304"/>
    </source>
</evidence>
<dbReference type="PANTHER" id="PTHR43822">
    <property type="entry name" value="HOMOACONITASE, MITOCHONDRIAL-RELATED"/>
    <property type="match status" value="1"/>
</dbReference>
<comment type="subunit">
    <text evidence="5">Heterodimer of LeuC and LeuD.</text>
</comment>
<dbReference type="Pfam" id="PF00330">
    <property type="entry name" value="Aconitase"/>
    <property type="match status" value="1"/>
</dbReference>
<evidence type="ECO:0000259" key="15">
    <source>
        <dbReference type="Pfam" id="PF00330"/>
    </source>
</evidence>
<dbReference type="EMBL" id="CP017755">
    <property type="protein sequence ID" value="AOZ09136.1"/>
    <property type="molecule type" value="Genomic_DNA"/>
</dbReference>
<evidence type="ECO:0000256" key="3">
    <source>
        <dbReference type="ARBA" id="ARBA00002695"/>
    </source>
</evidence>
<dbReference type="NCBIfam" id="NF004016">
    <property type="entry name" value="PRK05478.1"/>
    <property type="match status" value="1"/>
</dbReference>
<evidence type="ECO:0000256" key="10">
    <source>
        <dbReference type="ARBA" id="ARBA00022723"/>
    </source>
</evidence>
<sequence length="468" mass="49353">MQARPRNIIEKIWEQHVVAELEHEQALLHVDRILLHDRAGPRVLAALREAGRAVARPGLVFGTMDHIIDTQPGRGDDTLVPGGRAFIEGLRAEARGAGIRLFDLGDPQQGIAHVISPELGIALPGTTLVCCDSHTCTVGGIGALAWGIGTTEGEHAVATQCLVRARPRTLRVTLHGRPGPGVSAKDMVLALIARFGVRGGDGHAIEFDGEAVRALEVEGRLTLCNMAVEFGAWTGLVAPDARTVEWLAGRPYAPAGADWEAAVADWEALRSDEGAHWDRVLELDCAGLAPQVSWGTNPGQAGAIDAAVPQPADADARRALDYMAVQPGRPLQGIPIDAAFIGSCTNSRLPDLRAAAAVVRGRRVAPGVKAIVVPGSSGVKRAAEAEGLDHVFRAAGFEWRESGCSLCFFAGGDHFDQPDRPGRRVITSTNRNFEGRQGPGVRSHLASPATVAASALAGCIADPRPLLS</sequence>
<dbReference type="PROSITE" id="PS00450">
    <property type="entry name" value="ACONITASE_1"/>
    <property type="match status" value="1"/>
</dbReference>
<keyword evidence="14" id="KW-0100">Branched-chain amino acid biosynthesis</keyword>
<dbReference type="Proteomes" id="UP000177515">
    <property type="component" value="Chromosome 2"/>
</dbReference>
<proteinExistence type="predicted"/>
<comment type="function">
    <text evidence="3">Catalyzes the isomerization between 2-isopropylmalate and 3-isopropylmalate, via the formation of 2-isopropylmaleate.</text>
</comment>
<gene>
    <name evidence="16" type="ORF">BKK80_25240</name>
</gene>
<organism evidence="16 17">
    <name type="scientific">Cupriavidus malaysiensis</name>
    <dbReference type="NCBI Taxonomy" id="367825"/>
    <lineage>
        <taxon>Bacteria</taxon>
        <taxon>Pseudomonadati</taxon>
        <taxon>Pseudomonadota</taxon>
        <taxon>Betaproteobacteria</taxon>
        <taxon>Burkholderiales</taxon>
        <taxon>Burkholderiaceae</taxon>
        <taxon>Cupriavidus</taxon>
    </lineage>
</organism>
<dbReference type="Gene3D" id="3.30.499.10">
    <property type="entry name" value="Aconitase, domain 3"/>
    <property type="match status" value="2"/>
</dbReference>
<name>A0A1D9IAL5_9BURK</name>
<dbReference type="InterPro" id="IPR036008">
    <property type="entry name" value="Aconitase_4Fe-4S_dom"/>
</dbReference>
<dbReference type="NCBIfam" id="NF009116">
    <property type="entry name" value="PRK12466.1"/>
    <property type="match status" value="1"/>
</dbReference>
<comment type="pathway">
    <text evidence="4">Amino-acid biosynthesis; L-leucine biosynthesis; L-leucine from 3-methyl-2-oxobutanoate: step 2/4.</text>
</comment>
<evidence type="ECO:0000256" key="1">
    <source>
        <dbReference type="ARBA" id="ARBA00000491"/>
    </source>
</evidence>
<keyword evidence="10" id="KW-0479">Metal-binding</keyword>
<keyword evidence="13" id="KW-0456">Lyase</keyword>
<dbReference type="InterPro" id="IPR001030">
    <property type="entry name" value="Acoase/IPM_deHydtase_lsu_aba"/>
</dbReference>
<keyword evidence="7" id="KW-0432">Leucine biosynthesis</keyword>
<keyword evidence="11" id="KW-0408">Iron</keyword>
<evidence type="ECO:0000256" key="8">
    <source>
        <dbReference type="ARBA" id="ARBA00022485"/>
    </source>
</evidence>
<keyword evidence="17" id="KW-1185">Reference proteome</keyword>
<accession>A0A1D9IAL5</accession>
<protein>
    <recommendedName>
        <fullName evidence="6">3-isopropylmalate dehydratase</fullName>
        <ecNumber evidence="6">4.2.1.33</ecNumber>
    </recommendedName>
</protein>
<reference evidence="16 17" key="1">
    <citation type="submission" date="2016-10" db="EMBL/GenBank/DDBJ databases">
        <title>Complete genome sequences of three Cupriavidus strains isolated from various Malaysian environments.</title>
        <authorList>
            <person name="Abdullah A.A.-A."/>
            <person name="Shafie N.A.H."/>
            <person name="Lau N.S."/>
        </authorList>
    </citation>
    <scope>NUCLEOTIDE SEQUENCE [LARGE SCALE GENOMIC DNA]</scope>
    <source>
        <strain evidence="16 17">USMAA1020</strain>
    </source>
</reference>
<comment type="cofactor">
    <cofactor evidence="2">
        <name>[4Fe-4S] cluster</name>
        <dbReference type="ChEBI" id="CHEBI:49883"/>
    </cofactor>
</comment>
<evidence type="ECO:0000256" key="13">
    <source>
        <dbReference type="ARBA" id="ARBA00023239"/>
    </source>
</evidence>
<evidence type="ECO:0000313" key="17">
    <source>
        <dbReference type="Proteomes" id="UP000177515"/>
    </source>
</evidence>
<evidence type="ECO:0000256" key="12">
    <source>
        <dbReference type="ARBA" id="ARBA00023014"/>
    </source>
</evidence>
<evidence type="ECO:0000256" key="6">
    <source>
        <dbReference type="ARBA" id="ARBA00011998"/>
    </source>
</evidence>
<evidence type="ECO:0000256" key="9">
    <source>
        <dbReference type="ARBA" id="ARBA00022605"/>
    </source>
</evidence>
<evidence type="ECO:0000256" key="7">
    <source>
        <dbReference type="ARBA" id="ARBA00022430"/>
    </source>
</evidence>
<comment type="catalytic activity">
    <reaction evidence="1">
        <text>(2R,3S)-3-isopropylmalate = (2S)-2-isopropylmalate</text>
        <dbReference type="Rhea" id="RHEA:32287"/>
        <dbReference type="ChEBI" id="CHEBI:1178"/>
        <dbReference type="ChEBI" id="CHEBI:35121"/>
        <dbReference type="EC" id="4.2.1.33"/>
    </reaction>
</comment>